<dbReference type="Gramene" id="OGLUM01G26980.1">
    <property type="protein sequence ID" value="OGLUM01G26980.1"/>
    <property type="gene ID" value="OGLUM01G26980"/>
</dbReference>
<keyword evidence="2" id="KW-1185">Reference proteome</keyword>
<organism evidence="1">
    <name type="scientific">Oryza glumipatula</name>
    <dbReference type="NCBI Taxonomy" id="40148"/>
    <lineage>
        <taxon>Eukaryota</taxon>
        <taxon>Viridiplantae</taxon>
        <taxon>Streptophyta</taxon>
        <taxon>Embryophyta</taxon>
        <taxon>Tracheophyta</taxon>
        <taxon>Spermatophyta</taxon>
        <taxon>Magnoliopsida</taxon>
        <taxon>Liliopsida</taxon>
        <taxon>Poales</taxon>
        <taxon>Poaceae</taxon>
        <taxon>BOP clade</taxon>
        <taxon>Oryzoideae</taxon>
        <taxon>Oryzeae</taxon>
        <taxon>Oryzinae</taxon>
        <taxon>Oryza</taxon>
    </lineage>
</organism>
<dbReference type="EnsemblPlants" id="OGLUM01G26980.1">
    <property type="protein sequence ID" value="OGLUM01G26980.1"/>
    <property type="gene ID" value="OGLUM01G26980"/>
</dbReference>
<proteinExistence type="predicted"/>
<dbReference type="AlphaFoldDB" id="A0A0D9YBW1"/>
<accession>A0A0D9YBW1</accession>
<reference evidence="1" key="1">
    <citation type="submission" date="2013-08" db="EMBL/GenBank/DDBJ databases">
        <title>Oryza genome evolution.</title>
        <authorList>
            <person name="Wing R.A."/>
            <person name="Panaud O."/>
            <person name="Oliveira A.C."/>
        </authorList>
    </citation>
    <scope>NUCLEOTIDE SEQUENCE</scope>
</reference>
<sequence>MPWTAMHEARSDTWPCLAGVYVRRKPAWVAWVLTVAVVTDDGITGESLARPWAGMTTTPLGVVPLLGGVVLALTSPSIKNLSRTMVAIGGLLQCLQSPTSLAVESELLHCKGATKLGNDDTVLQSLYRIVDASCVQEMVLW</sequence>
<evidence type="ECO:0000313" key="2">
    <source>
        <dbReference type="Proteomes" id="UP000026961"/>
    </source>
</evidence>
<protein>
    <submittedName>
        <fullName evidence="1">Uncharacterized protein</fullName>
    </submittedName>
</protein>
<dbReference type="Proteomes" id="UP000026961">
    <property type="component" value="Chromosome 1"/>
</dbReference>
<evidence type="ECO:0000313" key="1">
    <source>
        <dbReference type="EnsemblPlants" id="OGLUM01G26980.1"/>
    </source>
</evidence>
<reference evidence="1" key="3">
    <citation type="submission" date="2018-05" db="EMBL/GenBank/DDBJ databases">
        <title>OgluRS3 (Oryza glumaepatula Reference Sequence Version 3).</title>
        <authorList>
            <person name="Zhang J."/>
            <person name="Kudrna D."/>
            <person name="Lee S."/>
            <person name="Talag J."/>
            <person name="Welchert J."/>
            <person name="Wing R.A."/>
        </authorList>
    </citation>
    <scope>NUCLEOTIDE SEQUENCE [LARGE SCALE GENOMIC DNA]</scope>
</reference>
<name>A0A0D9YBW1_9ORYZ</name>
<reference evidence="1" key="2">
    <citation type="submission" date="2015-04" db="UniProtKB">
        <authorList>
            <consortium name="EnsemblPlants"/>
        </authorList>
    </citation>
    <scope>IDENTIFICATION</scope>
</reference>
<dbReference type="HOGENOM" id="CLU_1828303_0_0_1"/>